<accession>A0A2V1DTQ2</accession>
<name>A0A2V1DTQ2_9PLEO</name>
<dbReference type="Proteomes" id="UP000244855">
    <property type="component" value="Unassembled WGS sequence"/>
</dbReference>
<organism evidence="1 2">
    <name type="scientific">Periconia macrospinosa</name>
    <dbReference type="NCBI Taxonomy" id="97972"/>
    <lineage>
        <taxon>Eukaryota</taxon>
        <taxon>Fungi</taxon>
        <taxon>Dikarya</taxon>
        <taxon>Ascomycota</taxon>
        <taxon>Pezizomycotina</taxon>
        <taxon>Dothideomycetes</taxon>
        <taxon>Pleosporomycetidae</taxon>
        <taxon>Pleosporales</taxon>
        <taxon>Massarineae</taxon>
        <taxon>Periconiaceae</taxon>
        <taxon>Periconia</taxon>
    </lineage>
</organism>
<gene>
    <name evidence="1" type="ORF">DM02DRAFT_525301</name>
</gene>
<reference evidence="1 2" key="1">
    <citation type="journal article" date="2018" name="Sci. Rep.">
        <title>Comparative genomics provides insights into the lifestyle and reveals functional heterogeneity of dark septate endophytic fungi.</title>
        <authorList>
            <person name="Knapp D.G."/>
            <person name="Nemeth J.B."/>
            <person name="Barry K."/>
            <person name="Hainaut M."/>
            <person name="Henrissat B."/>
            <person name="Johnson J."/>
            <person name="Kuo A."/>
            <person name="Lim J.H.P."/>
            <person name="Lipzen A."/>
            <person name="Nolan M."/>
            <person name="Ohm R.A."/>
            <person name="Tamas L."/>
            <person name="Grigoriev I.V."/>
            <person name="Spatafora J.W."/>
            <person name="Nagy L.G."/>
            <person name="Kovacs G.M."/>
        </authorList>
    </citation>
    <scope>NUCLEOTIDE SEQUENCE [LARGE SCALE GENOMIC DNA]</scope>
    <source>
        <strain evidence="1 2">DSE2036</strain>
    </source>
</reference>
<protein>
    <submittedName>
        <fullName evidence="1">Uncharacterized protein</fullName>
    </submittedName>
</protein>
<evidence type="ECO:0000313" key="1">
    <source>
        <dbReference type="EMBL" id="PVI01292.1"/>
    </source>
</evidence>
<dbReference type="EMBL" id="KZ805360">
    <property type="protein sequence ID" value="PVI01292.1"/>
    <property type="molecule type" value="Genomic_DNA"/>
</dbReference>
<keyword evidence="2" id="KW-1185">Reference proteome</keyword>
<sequence>MSFCYCPFPRSSKPGTMSTSNAVPANAFPTTNHLSNASFVPAACAESGVWFLPLSGSGGIAKCTLRLGRSWLISP</sequence>
<evidence type="ECO:0000313" key="2">
    <source>
        <dbReference type="Proteomes" id="UP000244855"/>
    </source>
</evidence>
<proteinExistence type="predicted"/>
<dbReference type="AlphaFoldDB" id="A0A2V1DTQ2"/>